<name>A0A444B5Y9_9MICO</name>
<dbReference type="PANTHER" id="PTHR30098">
    <property type="entry name" value="LEUCYL/PHENYLALANYL-TRNA--PROTEIN TRANSFERASE"/>
    <property type="match status" value="1"/>
</dbReference>
<evidence type="ECO:0000313" key="5">
    <source>
        <dbReference type="EMBL" id="RWU83801.1"/>
    </source>
</evidence>
<keyword evidence="6" id="KW-1185">Reference proteome</keyword>
<dbReference type="SUPFAM" id="SSF55729">
    <property type="entry name" value="Acyl-CoA N-acyltransferases (Nat)"/>
    <property type="match status" value="1"/>
</dbReference>
<dbReference type="InterPro" id="IPR016181">
    <property type="entry name" value="Acyl_CoA_acyltransferase"/>
</dbReference>
<evidence type="ECO:0000256" key="2">
    <source>
        <dbReference type="ARBA" id="ARBA00022679"/>
    </source>
</evidence>
<comment type="similarity">
    <text evidence="4">Belongs to the L/F-transferase family.</text>
</comment>
<dbReference type="GO" id="GO:0030163">
    <property type="term" value="P:protein catabolic process"/>
    <property type="evidence" value="ECO:0007669"/>
    <property type="project" value="UniProtKB-UniRule"/>
</dbReference>
<keyword evidence="2 4" id="KW-0808">Transferase</keyword>
<dbReference type="RefSeq" id="WP_128277143.1">
    <property type="nucleotide sequence ID" value="NZ_PIPF01000007.1"/>
</dbReference>
<dbReference type="NCBIfam" id="TIGR00667">
    <property type="entry name" value="aat"/>
    <property type="match status" value="1"/>
</dbReference>
<dbReference type="InterPro" id="IPR042203">
    <property type="entry name" value="Leu/Phe-tRNA_Trfase_C"/>
</dbReference>
<dbReference type="GO" id="GO:0008914">
    <property type="term" value="F:leucyl-tRNA--protein transferase activity"/>
    <property type="evidence" value="ECO:0007669"/>
    <property type="project" value="UniProtKB-UniRule"/>
</dbReference>
<dbReference type="Gene3D" id="3.40.630.70">
    <property type="entry name" value="Leucyl/phenylalanyl-tRNA-protein transferase, C-terminal domain"/>
    <property type="match status" value="1"/>
</dbReference>
<evidence type="ECO:0000313" key="6">
    <source>
        <dbReference type="Proteomes" id="UP000288711"/>
    </source>
</evidence>
<reference evidence="5 6" key="1">
    <citation type="journal article" date="2009" name="Int. J. Syst. Evol. Microbiol.">
        <title>Janibacter hoylei sp. nov., Bacillus isronensis sp. nov. and Bacillus aryabhattai sp. nov., isolated from cryotubes used for collecting air from the upper atmosphere.</title>
        <authorList>
            <person name="Shivaji S."/>
            <person name="Chaturvedi P."/>
            <person name="Begum Z."/>
            <person name="Pindi P.K."/>
            <person name="Manorama R."/>
            <person name="Padmanaban D.A."/>
            <person name="Shouche Y.S."/>
            <person name="Pawar S."/>
            <person name="Vaishampayan P."/>
            <person name="Dutt C.B."/>
            <person name="Datta G.N."/>
            <person name="Manchanda R.K."/>
            <person name="Rao U.R."/>
            <person name="Bhargava P.M."/>
            <person name="Narlikar J.V."/>
        </authorList>
    </citation>
    <scope>NUCLEOTIDE SEQUENCE [LARGE SCALE GENOMIC DNA]</scope>
    <source>
        <strain evidence="5 6">PVAS-1</strain>
    </source>
</reference>
<dbReference type="PANTHER" id="PTHR30098:SF2">
    <property type="entry name" value="LEUCYL_PHENYLALANYL-TRNA--PROTEIN TRANSFERASE"/>
    <property type="match status" value="1"/>
</dbReference>
<comment type="caution">
    <text evidence="5">The sequence shown here is derived from an EMBL/GenBank/DDBJ whole genome shotgun (WGS) entry which is preliminary data.</text>
</comment>
<comment type="catalytic activity">
    <reaction evidence="4">
        <text>N-terminal L-lysyl-[protein] + L-leucyl-tRNA(Leu) = N-terminal L-leucyl-L-lysyl-[protein] + tRNA(Leu) + H(+)</text>
        <dbReference type="Rhea" id="RHEA:12340"/>
        <dbReference type="Rhea" id="RHEA-COMP:9613"/>
        <dbReference type="Rhea" id="RHEA-COMP:9622"/>
        <dbReference type="Rhea" id="RHEA-COMP:12670"/>
        <dbReference type="Rhea" id="RHEA-COMP:12671"/>
        <dbReference type="ChEBI" id="CHEBI:15378"/>
        <dbReference type="ChEBI" id="CHEBI:65249"/>
        <dbReference type="ChEBI" id="CHEBI:78442"/>
        <dbReference type="ChEBI" id="CHEBI:78494"/>
        <dbReference type="ChEBI" id="CHEBI:133043"/>
        <dbReference type="EC" id="2.3.2.6"/>
    </reaction>
</comment>
<keyword evidence="3 4" id="KW-0012">Acyltransferase</keyword>
<proteinExistence type="inferred from homology"/>
<protein>
    <recommendedName>
        <fullName evidence="4">Leucyl/phenylalanyl-tRNA--protein transferase</fullName>
        <ecNumber evidence="4">2.3.2.6</ecNumber>
    </recommendedName>
    <alternativeName>
        <fullName evidence="4">L/F-transferase</fullName>
    </alternativeName>
    <alternativeName>
        <fullName evidence="4">Leucyltransferase</fullName>
    </alternativeName>
    <alternativeName>
        <fullName evidence="4">Phenyalanyltransferase</fullName>
    </alternativeName>
</protein>
<comment type="catalytic activity">
    <reaction evidence="4">
        <text>L-phenylalanyl-tRNA(Phe) + an N-terminal L-alpha-aminoacyl-[protein] = an N-terminal L-phenylalanyl-L-alpha-aminoacyl-[protein] + tRNA(Phe)</text>
        <dbReference type="Rhea" id="RHEA:43632"/>
        <dbReference type="Rhea" id="RHEA-COMP:9668"/>
        <dbReference type="Rhea" id="RHEA-COMP:9699"/>
        <dbReference type="Rhea" id="RHEA-COMP:10636"/>
        <dbReference type="Rhea" id="RHEA-COMP:10637"/>
        <dbReference type="ChEBI" id="CHEBI:78442"/>
        <dbReference type="ChEBI" id="CHEBI:78531"/>
        <dbReference type="ChEBI" id="CHEBI:78597"/>
        <dbReference type="ChEBI" id="CHEBI:83561"/>
        <dbReference type="EC" id="2.3.2.6"/>
    </reaction>
</comment>
<comment type="function">
    <text evidence="4">Functions in the N-end rule pathway of protein degradation where it conjugates Leu, Phe and, less efficiently, Met from aminoacyl-tRNAs to the N-termini of proteins containing an N-terminal arginine or lysine.</text>
</comment>
<dbReference type="InterPro" id="IPR042221">
    <property type="entry name" value="Leu/Phe-tRNA_Trfase_N"/>
</dbReference>
<dbReference type="HAMAP" id="MF_00688">
    <property type="entry name" value="Leu_Phe_trans"/>
    <property type="match status" value="1"/>
</dbReference>
<dbReference type="Gene3D" id="3.30.70.3550">
    <property type="entry name" value="Leucyl/phenylalanyl-tRNA-protein transferase, N-terminal domain"/>
    <property type="match status" value="1"/>
</dbReference>
<accession>A0A444B5Y9</accession>
<dbReference type="EC" id="2.3.2.6" evidence="4"/>
<keyword evidence="1 4" id="KW-0963">Cytoplasm</keyword>
<evidence type="ECO:0000256" key="1">
    <source>
        <dbReference type="ARBA" id="ARBA00022490"/>
    </source>
</evidence>
<evidence type="ECO:0000256" key="3">
    <source>
        <dbReference type="ARBA" id="ARBA00023315"/>
    </source>
</evidence>
<dbReference type="Pfam" id="PF03588">
    <property type="entry name" value="Leu_Phe_trans"/>
    <property type="match status" value="1"/>
</dbReference>
<dbReference type="AlphaFoldDB" id="A0A444B5Y9"/>
<comment type="catalytic activity">
    <reaction evidence="4">
        <text>N-terminal L-arginyl-[protein] + L-leucyl-tRNA(Leu) = N-terminal L-leucyl-L-arginyl-[protein] + tRNA(Leu) + H(+)</text>
        <dbReference type="Rhea" id="RHEA:50416"/>
        <dbReference type="Rhea" id="RHEA-COMP:9613"/>
        <dbReference type="Rhea" id="RHEA-COMP:9622"/>
        <dbReference type="Rhea" id="RHEA-COMP:12672"/>
        <dbReference type="Rhea" id="RHEA-COMP:12673"/>
        <dbReference type="ChEBI" id="CHEBI:15378"/>
        <dbReference type="ChEBI" id="CHEBI:64719"/>
        <dbReference type="ChEBI" id="CHEBI:78442"/>
        <dbReference type="ChEBI" id="CHEBI:78494"/>
        <dbReference type="ChEBI" id="CHEBI:133044"/>
        <dbReference type="EC" id="2.3.2.6"/>
    </reaction>
</comment>
<dbReference type="GO" id="GO:0005737">
    <property type="term" value="C:cytoplasm"/>
    <property type="evidence" value="ECO:0007669"/>
    <property type="project" value="UniProtKB-SubCell"/>
</dbReference>
<gene>
    <name evidence="4" type="primary">aat</name>
    <name evidence="5" type="ORF">CWN80_08715</name>
</gene>
<dbReference type="EMBL" id="PIPF01000007">
    <property type="protein sequence ID" value="RWU83801.1"/>
    <property type="molecule type" value="Genomic_DNA"/>
</dbReference>
<comment type="subcellular location">
    <subcellularLocation>
        <location evidence="4">Cytoplasm</location>
    </subcellularLocation>
</comment>
<sequence>MSRPPFPPVEPAGGTALWAGYLRAGLSSAELAPSDVGDVVGVGGTLDPASVLTAYRLGVFPMGLGEGGTPPMGWWCPTWRGVLRPGHVHVSRSLRRSLRSFEVTVDEDFAAVVAACADPDRDGHWITPDVVAAYTELHALGWAHSVEVRDGDGTLVGGLYGIAVGGLFAGESMFHHATDASKAALVHLDRMIAADGDPRRIIDVQWRTPHLGSLGIEEIHRQEYLARLRLALEAPTPDLASLV</sequence>
<dbReference type="InterPro" id="IPR004616">
    <property type="entry name" value="Leu/Phe-tRNA_Trfase"/>
</dbReference>
<organism evidence="5 6">
    <name type="scientific">Janibacter hoylei PVAS-1</name>
    <dbReference type="NCBI Taxonomy" id="1210046"/>
    <lineage>
        <taxon>Bacteria</taxon>
        <taxon>Bacillati</taxon>
        <taxon>Actinomycetota</taxon>
        <taxon>Actinomycetes</taxon>
        <taxon>Micrococcales</taxon>
        <taxon>Intrasporangiaceae</taxon>
        <taxon>Janibacter</taxon>
    </lineage>
</organism>
<dbReference type="Proteomes" id="UP000288711">
    <property type="component" value="Unassembled WGS sequence"/>
</dbReference>
<evidence type="ECO:0000256" key="4">
    <source>
        <dbReference type="HAMAP-Rule" id="MF_00688"/>
    </source>
</evidence>